<feature type="binding site" evidence="14">
    <location>
        <position position="284"/>
    </location>
    <ligand>
        <name>S-adenosyl-L-methionine</name>
        <dbReference type="ChEBI" id="CHEBI:59789"/>
    </ligand>
</feature>
<reference evidence="16 17" key="1">
    <citation type="submission" date="2021-01" db="EMBL/GenBank/DDBJ databases">
        <title>Genomic Encyclopedia of Type Strains, Phase IV (KMG-IV): sequencing the most valuable type-strain genomes for metagenomic binning, comparative biology and taxonomic classification.</title>
        <authorList>
            <person name="Goeker M."/>
        </authorList>
    </citation>
    <scope>NUCLEOTIDE SEQUENCE [LARGE SCALE GENOMIC DNA]</scope>
    <source>
        <strain evidence="16 17">DSM 100968</strain>
    </source>
</reference>
<dbReference type="PANTHER" id="PTHR22807:SF53">
    <property type="entry name" value="RIBOSOMAL RNA SMALL SUBUNIT METHYLTRANSFERASE B-RELATED"/>
    <property type="match status" value="1"/>
</dbReference>
<dbReference type="InterPro" id="IPR054728">
    <property type="entry name" value="RsmB-like_ferredoxin"/>
</dbReference>
<keyword evidence="5" id="KW-0963">Cytoplasm</keyword>
<evidence type="ECO:0000256" key="2">
    <source>
        <dbReference type="ARBA" id="ARBA00004496"/>
    </source>
</evidence>
<evidence type="ECO:0000259" key="15">
    <source>
        <dbReference type="PROSITE" id="PS51686"/>
    </source>
</evidence>
<dbReference type="PROSITE" id="PS51686">
    <property type="entry name" value="SAM_MT_RSMB_NOP"/>
    <property type="match status" value="1"/>
</dbReference>
<comment type="caution">
    <text evidence="16">The sequence shown here is derived from an EMBL/GenBank/DDBJ whole genome shotgun (WGS) entry which is preliminary data.</text>
</comment>
<dbReference type="EC" id="2.1.1.176" evidence="4"/>
<protein>
    <recommendedName>
        <fullName evidence="4">16S rRNA (cytosine(967)-C(5))-methyltransferase</fullName>
        <ecNumber evidence="4">2.1.1.176</ecNumber>
    </recommendedName>
    <alternativeName>
        <fullName evidence="11">16S rRNA m5C967 methyltransferase</fullName>
    </alternativeName>
    <alternativeName>
        <fullName evidence="12">rRNA (cytosine-C(5)-)-methyltransferase RsmB</fullName>
    </alternativeName>
</protein>
<feature type="binding site" evidence="14">
    <location>
        <begin position="260"/>
        <end position="266"/>
    </location>
    <ligand>
        <name>S-adenosyl-L-methionine</name>
        <dbReference type="ChEBI" id="CHEBI:59789"/>
    </ligand>
</feature>
<evidence type="ECO:0000256" key="9">
    <source>
        <dbReference type="ARBA" id="ARBA00022691"/>
    </source>
</evidence>
<dbReference type="InterPro" id="IPR049560">
    <property type="entry name" value="MeTrfase_RsmB-F_NOP2_cat"/>
</dbReference>
<dbReference type="InterPro" id="IPR023267">
    <property type="entry name" value="RCMT"/>
</dbReference>
<keyword evidence="17" id="KW-1185">Reference proteome</keyword>
<keyword evidence="7 14" id="KW-0489">Methyltransferase</keyword>
<keyword evidence="10 14" id="KW-0694">RNA-binding</keyword>
<dbReference type="GO" id="GO:0032259">
    <property type="term" value="P:methylation"/>
    <property type="evidence" value="ECO:0007669"/>
    <property type="project" value="UniProtKB-KW"/>
</dbReference>
<dbReference type="Pfam" id="PF22458">
    <property type="entry name" value="RsmF-B_ferredox"/>
    <property type="match status" value="1"/>
</dbReference>
<gene>
    <name evidence="16" type="ORF">JOC27_001706</name>
</gene>
<evidence type="ECO:0000256" key="1">
    <source>
        <dbReference type="ARBA" id="ARBA00002724"/>
    </source>
</evidence>
<dbReference type="Gene3D" id="1.10.940.10">
    <property type="entry name" value="NusB-like"/>
    <property type="match status" value="1"/>
</dbReference>
<dbReference type="InterPro" id="IPR006027">
    <property type="entry name" value="NusB_RsmB_TIM44"/>
</dbReference>
<comment type="catalytic activity">
    <reaction evidence="13">
        <text>cytidine(967) in 16S rRNA + S-adenosyl-L-methionine = 5-methylcytidine(967) in 16S rRNA + S-adenosyl-L-homocysteine + H(+)</text>
        <dbReference type="Rhea" id="RHEA:42748"/>
        <dbReference type="Rhea" id="RHEA-COMP:10219"/>
        <dbReference type="Rhea" id="RHEA-COMP:10220"/>
        <dbReference type="ChEBI" id="CHEBI:15378"/>
        <dbReference type="ChEBI" id="CHEBI:57856"/>
        <dbReference type="ChEBI" id="CHEBI:59789"/>
        <dbReference type="ChEBI" id="CHEBI:74483"/>
        <dbReference type="ChEBI" id="CHEBI:82748"/>
        <dbReference type="EC" id="2.1.1.176"/>
    </reaction>
</comment>
<evidence type="ECO:0000256" key="13">
    <source>
        <dbReference type="ARBA" id="ARBA00047283"/>
    </source>
</evidence>
<name>A0ABS2Q8Y7_9BACL</name>
<dbReference type="PANTHER" id="PTHR22807">
    <property type="entry name" value="NOP2 YEAST -RELATED NOL1/NOP2/FMU SUN DOMAIN-CONTAINING"/>
    <property type="match status" value="1"/>
</dbReference>
<dbReference type="Gene3D" id="3.40.50.150">
    <property type="entry name" value="Vaccinia Virus protein VP39"/>
    <property type="match status" value="1"/>
</dbReference>
<dbReference type="Pfam" id="PF01189">
    <property type="entry name" value="Methyltr_RsmB-F"/>
    <property type="match status" value="1"/>
</dbReference>
<keyword evidence="6" id="KW-0698">rRNA processing</keyword>
<comment type="similarity">
    <text evidence="3 14">Belongs to the class I-like SAM-binding methyltransferase superfamily. RsmB/NOP family.</text>
</comment>
<evidence type="ECO:0000256" key="6">
    <source>
        <dbReference type="ARBA" id="ARBA00022552"/>
    </source>
</evidence>
<feature type="active site" description="Nucleophile" evidence="14">
    <location>
        <position position="384"/>
    </location>
</feature>
<evidence type="ECO:0000256" key="7">
    <source>
        <dbReference type="ARBA" id="ARBA00022603"/>
    </source>
</evidence>
<accession>A0ABS2Q8Y7</accession>
<dbReference type="SUPFAM" id="SSF48013">
    <property type="entry name" value="NusB-like"/>
    <property type="match status" value="1"/>
</dbReference>
<evidence type="ECO:0000256" key="11">
    <source>
        <dbReference type="ARBA" id="ARBA00030399"/>
    </source>
</evidence>
<dbReference type="PRINTS" id="PR02008">
    <property type="entry name" value="RCMTFAMILY"/>
</dbReference>
<dbReference type="InterPro" id="IPR029063">
    <property type="entry name" value="SAM-dependent_MTases_sf"/>
</dbReference>
<evidence type="ECO:0000256" key="4">
    <source>
        <dbReference type="ARBA" id="ARBA00012140"/>
    </source>
</evidence>
<dbReference type="Pfam" id="PF01029">
    <property type="entry name" value="NusB"/>
    <property type="match status" value="1"/>
</dbReference>
<keyword evidence="8 14" id="KW-0808">Transferase</keyword>
<dbReference type="InterPro" id="IPR035926">
    <property type="entry name" value="NusB-like_sf"/>
</dbReference>
<evidence type="ECO:0000256" key="12">
    <source>
        <dbReference type="ARBA" id="ARBA00031088"/>
    </source>
</evidence>
<evidence type="ECO:0000313" key="17">
    <source>
        <dbReference type="Proteomes" id="UP000823201"/>
    </source>
</evidence>
<feature type="domain" description="SAM-dependent MTase RsmB/NOP-type" evidence="15">
    <location>
        <begin position="170"/>
        <end position="450"/>
    </location>
</feature>
<dbReference type="GO" id="GO:0008168">
    <property type="term" value="F:methyltransferase activity"/>
    <property type="evidence" value="ECO:0007669"/>
    <property type="project" value="UniProtKB-KW"/>
</dbReference>
<evidence type="ECO:0000313" key="16">
    <source>
        <dbReference type="EMBL" id="MBM7658253.1"/>
    </source>
</evidence>
<dbReference type="RefSeq" id="WP_205006818.1">
    <property type="nucleotide sequence ID" value="NZ_CBCRXA010000013.1"/>
</dbReference>
<comment type="function">
    <text evidence="1">Specifically methylates the cytosine at position 967 (m5C967) of 16S rRNA.</text>
</comment>
<evidence type="ECO:0000256" key="5">
    <source>
        <dbReference type="ARBA" id="ARBA00022490"/>
    </source>
</evidence>
<evidence type="ECO:0000256" key="10">
    <source>
        <dbReference type="ARBA" id="ARBA00022884"/>
    </source>
</evidence>
<dbReference type="PROSITE" id="PS01153">
    <property type="entry name" value="NOL1_NOP2_SUN"/>
    <property type="match status" value="1"/>
</dbReference>
<keyword evidence="9 14" id="KW-0949">S-adenosyl-L-methionine</keyword>
<evidence type="ECO:0000256" key="8">
    <source>
        <dbReference type="ARBA" id="ARBA00022679"/>
    </source>
</evidence>
<dbReference type="Proteomes" id="UP000823201">
    <property type="component" value="Unassembled WGS sequence"/>
</dbReference>
<organism evidence="16 17">
    <name type="scientific">Sporolactobacillus spathodeae</name>
    <dbReference type="NCBI Taxonomy" id="1465502"/>
    <lineage>
        <taxon>Bacteria</taxon>
        <taxon>Bacillati</taxon>
        <taxon>Bacillota</taxon>
        <taxon>Bacilli</taxon>
        <taxon>Bacillales</taxon>
        <taxon>Sporolactobacillaceae</taxon>
        <taxon>Sporolactobacillus</taxon>
    </lineage>
</organism>
<sequence>MNKITAREQSLDLLLAILKKGSYSPIVLNEALSKNTFSTHDRGLITTLVYGVLQRKMTLDYVLSLYVAKERKLDTWVRVLLWLSIYQKMYLDRIPDHALVNEAVEIAKKRGHRGISNLVNGVLRRLIREGLPDFNAIQPEERRDAIQNSHPEWLLRLWREEWDLETARRIAEADNQPPLVSVRVNRTRLDPDTLIDKLHEVGIDAKSSTLSPDGLVLASSGSIAASPFFVSGQLTIQDQSSMLVADAVAPEASMLVLDACAGPGGKTTHLAERMDGKGRIIALDLHPHKTKLIDEAAKRLGLDSCIETRALDARRAADQFASQSFDRVLLDVPCSGFGVIRRKPEIRWEKNPEDIAQLVKVQKEILERTAPLVRPGGLLIYSTCTISRAENDWQISQFLAEHPEFEPDSDFAQHLPASVRERVHPLEGWLQLMPFDFNTDGFFIACLRRSETGQ</sequence>
<dbReference type="SUPFAM" id="SSF53335">
    <property type="entry name" value="S-adenosyl-L-methionine-dependent methyltransferases"/>
    <property type="match status" value="1"/>
</dbReference>
<evidence type="ECO:0000256" key="14">
    <source>
        <dbReference type="PROSITE-ProRule" id="PRU01023"/>
    </source>
</evidence>
<dbReference type="EMBL" id="JAFBEV010000014">
    <property type="protein sequence ID" value="MBM7658253.1"/>
    <property type="molecule type" value="Genomic_DNA"/>
</dbReference>
<dbReference type="CDD" id="cd02440">
    <property type="entry name" value="AdoMet_MTases"/>
    <property type="match status" value="1"/>
</dbReference>
<dbReference type="InterPro" id="IPR004573">
    <property type="entry name" value="rRNA_ssu_MeTfrase_B"/>
</dbReference>
<proteinExistence type="inferred from homology"/>
<dbReference type="Gene3D" id="3.30.70.1170">
    <property type="entry name" value="Sun protein, domain 3"/>
    <property type="match status" value="1"/>
</dbReference>
<feature type="binding site" evidence="14">
    <location>
        <position position="331"/>
    </location>
    <ligand>
        <name>S-adenosyl-L-methionine</name>
        <dbReference type="ChEBI" id="CHEBI:59789"/>
    </ligand>
</feature>
<dbReference type="InterPro" id="IPR001678">
    <property type="entry name" value="MeTrfase_RsmB-F_NOP2_dom"/>
</dbReference>
<dbReference type="NCBIfam" id="TIGR00563">
    <property type="entry name" value="rsmB"/>
    <property type="match status" value="1"/>
</dbReference>
<dbReference type="InterPro" id="IPR018314">
    <property type="entry name" value="RsmB/NOL1/NOP2-like_CS"/>
</dbReference>
<evidence type="ECO:0000256" key="3">
    <source>
        <dbReference type="ARBA" id="ARBA00007494"/>
    </source>
</evidence>
<dbReference type="NCBIfam" id="NF011494">
    <property type="entry name" value="PRK14902.1"/>
    <property type="match status" value="1"/>
</dbReference>
<feature type="binding site" evidence="14">
    <location>
        <position position="312"/>
    </location>
    <ligand>
        <name>S-adenosyl-L-methionine</name>
        <dbReference type="ChEBI" id="CHEBI:59789"/>
    </ligand>
</feature>
<comment type="subcellular location">
    <subcellularLocation>
        <location evidence="2">Cytoplasm</location>
    </subcellularLocation>
</comment>